<dbReference type="EMBL" id="MCGN01000007">
    <property type="protein sequence ID" value="ORY95016.1"/>
    <property type="molecule type" value="Genomic_DNA"/>
</dbReference>
<organism evidence="1 2">
    <name type="scientific">Syncephalastrum racemosum</name>
    <name type="common">Filamentous fungus</name>
    <dbReference type="NCBI Taxonomy" id="13706"/>
    <lineage>
        <taxon>Eukaryota</taxon>
        <taxon>Fungi</taxon>
        <taxon>Fungi incertae sedis</taxon>
        <taxon>Mucoromycota</taxon>
        <taxon>Mucoromycotina</taxon>
        <taxon>Mucoromycetes</taxon>
        <taxon>Mucorales</taxon>
        <taxon>Syncephalastraceae</taxon>
        <taxon>Syncephalastrum</taxon>
    </lineage>
</organism>
<name>A0A1X2H8Y5_SYNRA</name>
<reference evidence="1 2" key="1">
    <citation type="submission" date="2016-07" db="EMBL/GenBank/DDBJ databases">
        <title>Pervasive Adenine N6-methylation of Active Genes in Fungi.</title>
        <authorList>
            <consortium name="DOE Joint Genome Institute"/>
            <person name="Mondo S.J."/>
            <person name="Dannebaum R.O."/>
            <person name="Kuo R.C."/>
            <person name="Labutti K."/>
            <person name="Haridas S."/>
            <person name="Kuo A."/>
            <person name="Salamov A."/>
            <person name="Ahrendt S.R."/>
            <person name="Lipzen A."/>
            <person name="Sullivan W."/>
            <person name="Andreopoulos W.B."/>
            <person name="Clum A."/>
            <person name="Lindquist E."/>
            <person name="Daum C."/>
            <person name="Ramamoorthy G.K."/>
            <person name="Gryganskyi A."/>
            <person name="Culley D."/>
            <person name="Magnuson J.K."/>
            <person name="James T.Y."/>
            <person name="O'Malley M.A."/>
            <person name="Stajich J.E."/>
            <person name="Spatafora J.W."/>
            <person name="Visel A."/>
            <person name="Grigoriev I.V."/>
        </authorList>
    </citation>
    <scope>NUCLEOTIDE SEQUENCE [LARGE SCALE GENOMIC DNA]</scope>
    <source>
        <strain evidence="1 2">NRRL 2496</strain>
    </source>
</reference>
<evidence type="ECO:0000313" key="2">
    <source>
        <dbReference type="Proteomes" id="UP000242180"/>
    </source>
</evidence>
<evidence type="ECO:0000313" key="1">
    <source>
        <dbReference type="EMBL" id="ORY95016.1"/>
    </source>
</evidence>
<comment type="caution">
    <text evidence="1">The sequence shown here is derived from an EMBL/GenBank/DDBJ whole genome shotgun (WGS) entry which is preliminary data.</text>
</comment>
<dbReference type="Proteomes" id="UP000242180">
    <property type="component" value="Unassembled WGS sequence"/>
</dbReference>
<protein>
    <submittedName>
        <fullName evidence="1">Uncharacterized protein</fullName>
    </submittedName>
</protein>
<dbReference type="InParanoid" id="A0A1X2H8Y5"/>
<keyword evidence="2" id="KW-1185">Reference proteome</keyword>
<sequence length="86" mass="9604">MVIERCACVAALSSFSFLPAPSSADSKSWHMSTLTDFDINMPFIGCTVKKKGLAKKISLFLYIQDNELNSHMSCAFLTRMSFNNML</sequence>
<dbReference type="AlphaFoldDB" id="A0A1X2H8Y5"/>
<gene>
    <name evidence="1" type="ORF">BCR43DRAFT_340053</name>
</gene>
<accession>A0A1X2H8Y5</accession>
<proteinExistence type="predicted"/>